<name>A0A1Y1Z4H8_9PLEO</name>
<dbReference type="InterPro" id="IPR045863">
    <property type="entry name" value="CorA_TM1_TM2"/>
</dbReference>
<dbReference type="OrthoDB" id="2830640at2759"/>
<comment type="subcellular location">
    <subcellularLocation>
        <location evidence="1">Membrane</location>
        <topology evidence="1">Multi-pass membrane protein</topology>
    </subcellularLocation>
</comment>
<evidence type="ECO:0000313" key="7">
    <source>
        <dbReference type="Proteomes" id="UP000193144"/>
    </source>
</evidence>
<dbReference type="EMBL" id="MCFA01000128">
    <property type="protein sequence ID" value="ORY05178.1"/>
    <property type="molecule type" value="Genomic_DNA"/>
</dbReference>
<keyword evidence="3 5" id="KW-1133">Transmembrane helix</keyword>
<reference evidence="6 7" key="1">
    <citation type="submission" date="2016-07" db="EMBL/GenBank/DDBJ databases">
        <title>Pervasive Adenine N6-methylation of Active Genes in Fungi.</title>
        <authorList>
            <consortium name="DOE Joint Genome Institute"/>
            <person name="Mondo S.J."/>
            <person name="Dannebaum R.O."/>
            <person name="Kuo R.C."/>
            <person name="Labutti K."/>
            <person name="Haridas S."/>
            <person name="Kuo A."/>
            <person name="Salamov A."/>
            <person name="Ahrendt S.R."/>
            <person name="Lipzen A."/>
            <person name="Sullivan W."/>
            <person name="Andreopoulos W.B."/>
            <person name="Clum A."/>
            <person name="Lindquist E."/>
            <person name="Daum C."/>
            <person name="Ramamoorthy G.K."/>
            <person name="Gryganskyi A."/>
            <person name="Culley D."/>
            <person name="Magnuson J.K."/>
            <person name="James T.Y."/>
            <person name="O'Malley M.A."/>
            <person name="Stajich J.E."/>
            <person name="Spatafora J.W."/>
            <person name="Visel A."/>
            <person name="Grigoriev I.V."/>
        </authorList>
    </citation>
    <scope>NUCLEOTIDE SEQUENCE [LARGE SCALE GENOMIC DNA]</scope>
    <source>
        <strain evidence="6 7">CBS 115471</strain>
    </source>
</reference>
<keyword evidence="2 5" id="KW-0812">Transmembrane</keyword>
<dbReference type="Gene3D" id="1.20.58.340">
    <property type="entry name" value="Magnesium transport protein CorA, transmembrane region"/>
    <property type="match status" value="1"/>
</dbReference>
<sequence length="174" mass="19691">MTKNQSRMGEIQVEMGRNQLEMAEANVQIAQAVRNDSIPMRTIAYVTLVLLPGTFIAAIFGMNFFQFDTPSRTLIVAKSIWQYFVIAIPITIITIIIWNYWVRLETKKDARLTGDSRRFSTARNENIVAILEPTSSHEILPAEVAMKSRSGIQEFVRRLSGNKQTVDVELSPVS</sequence>
<dbReference type="GO" id="GO:0046873">
    <property type="term" value="F:metal ion transmembrane transporter activity"/>
    <property type="evidence" value="ECO:0007669"/>
    <property type="project" value="InterPro"/>
</dbReference>
<evidence type="ECO:0000256" key="4">
    <source>
        <dbReference type="ARBA" id="ARBA00023136"/>
    </source>
</evidence>
<evidence type="ECO:0000256" key="1">
    <source>
        <dbReference type="ARBA" id="ARBA00004141"/>
    </source>
</evidence>
<organism evidence="6 7">
    <name type="scientific">Clohesyomyces aquaticus</name>
    <dbReference type="NCBI Taxonomy" id="1231657"/>
    <lineage>
        <taxon>Eukaryota</taxon>
        <taxon>Fungi</taxon>
        <taxon>Dikarya</taxon>
        <taxon>Ascomycota</taxon>
        <taxon>Pezizomycotina</taxon>
        <taxon>Dothideomycetes</taxon>
        <taxon>Pleosporomycetidae</taxon>
        <taxon>Pleosporales</taxon>
        <taxon>Lindgomycetaceae</taxon>
        <taxon>Clohesyomyces</taxon>
    </lineage>
</organism>
<dbReference type="GO" id="GO:0016020">
    <property type="term" value="C:membrane"/>
    <property type="evidence" value="ECO:0007669"/>
    <property type="project" value="UniProtKB-SubCell"/>
</dbReference>
<evidence type="ECO:0000256" key="2">
    <source>
        <dbReference type="ARBA" id="ARBA00022692"/>
    </source>
</evidence>
<dbReference type="Proteomes" id="UP000193144">
    <property type="component" value="Unassembled WGS sequence"/>
</dbReference>
<evidence type="ECO:0000313" key="6">
    <source>
        <dbReference type="EMBL" id="ORY05178.1"/>
    </source>
</evidence>
<protein>
    <submittedName>
        <fullName evidence="6">Uncharacterized protein</fullName>
    </submittedName>
</protein>
<dbReference type="Pfam" id="PF01544">
    <property type="entry name" value="CorA"/>
    <property type="match status" value="1"/>
</dbReference>
<evidence type="ECO:0000256" key="5">
    <source>
        <dbReference type="SAM" id="Phobius"/>
    </source>
</evidence>
<proteinExistence type="predicted"/>
<feature type="transmembrane region" description="Helical" evidence="5">
    <location>
        <begin position="80"/>
        <end position="102"/>
    </location>
</feature>
<evidence type="ECO:0000256" key="3">
    <source>
        <dbReference type="ARBA" id="ARBA00022989"/>
    </source>
</evidence>
<comment type="caution">
    <text evidence="6">The sequence shown here is derived from an EMBL/GenBank/DDBJ whole genome shotgun (WGS) entry which is preliminary data.</text>
</comment>
<keyword evidence="7" id="KW-1185">Reference proteome</keyword>
<dbReference type="SUPFAM" id="SSF144083">
    <property type="entry name" value="Magnesium transport protein CorA, transmembrane region"/>
    <property type="match status" value="1"/>
</dbReference>
<dbReference type="STRING" id="1231657.A0A1Y1Z4H8"/>
<dbReference type="AlphaFoldDB" id="A0A1Y1Z4H8"/>
<feature type="transmembrane region" description="Helical" evidence="5">
    <location>
        <begin position="43"/>
        <end position="65"/>
    </location>
</feature>
<dbReference type="InterPro" id="IPR002523">
    <property type="entry name" value="MgTranspt_CorA/ZnTranspt_ZntB"/>
</dbReference>
<gene>
    <name evidence="6" type="ORF">BCR34DRAFT_48884</name>
</gene>
<accession>A0A1Y1Z4H8</accession>
<keyword evidence="4 5" id="KW-0472">Membrane</keyword>